<dbReference type="RefSeq" id="WP_149816361.1">
    <property type="nucleotide sequence ID" value="NZ_VUOA01000016.1"/>
</dbReference>
<feature type="transmembrane region" description="Helical" evidence="1">
    <location>
        <begin position="62"/>
        <end position="84"/>
    </location>
</feature>
<feature type="transmembrane region" description="Helical" evidence="1">
    <location>
        <begin position="20"/>
        <end position="41"/>
    </location>
</feature>
<gene>
    <name evidence="2" type="ORF">F0L46_07090</name>
</gene>
<keyword evidence="1" id="KW-1133">Transmembrane helix</keyword>
<organism evidence="2 3">
    <name type="scientific">Salinarimonas soli</name>
    <dbReference type="NCBI Taxonomy" id="1638099"/>
    <lineage>
        <taxon>Bacteria</taxon>
        <taxon>Pseudomonadati</taxon>
        <taxon>Pseudomonadota</taxon>
        <taxon>Alphaproteobacteria</taxon>
        <taxon>Hyphomicrobiales</taxon>
        <taxon>Salinarimonadaceae</taxon>
        <taxon>Salinarimonas</taxon>
    </lineage>
</organism>
<feature type="transmembrane region" description="Helical" evidence="1">
    <location>
        <begin position="170"/>
        <end position="190"/>
    </location>
</feature>
<dbReference type="Pfam" id="PF10002">
    <property type="entry name" value="DUF2243"/>
    <property type="match status" value="1"/>
</dbReference>
<dbReference type="OrthoDB" id="5190099at2"/>
<keyword evidence="1" id="KW-0812">Transmembrane</keyword>
<feature type="transmembrane region" description="Helical" evidence="1">
    <location>
        <begin position="104"/>
        <end position="123"/>
    </location>
</feature>
<protein>
    <submittedName>
        <fullName evidence="2">DUF2243 domain-containing protein</fullName>
    </submittedName>
</protein>
<feature type="transmembrane region" description="Helical" evidence="1">
    <location>
        <begin position="135"/>
        <end position="158"/>
    </location>
</feature>
<evidence type="ECO:0000256" key="1">
    <source>
        <dbReference type="SAM" id="Phobius"/>
    </source>
</evidence>
<dbReference type="InterPro" id="IPR018719">
    <property type="entry name" value="DUF2243_membrane"/>
</dbReference>
<proteinExistence type="predicted"/>
<evidence type="ECO:0000313" key="2">
    <source>
        <dbReference type="EMBL" id="KAA2238029.1"/>
    </source>
</evidence>
<comment type="caution">
    <text evidence="2">The sequence shown here is derived from an EMBL/GenBank/DDBJ whole genome shotgun (WGS) entry which is preliminary data.</text>
</comment>
<feature type="transmembrane region" description="Helical" evidence="1">
    <location>
        <begin position="241"/>
        <end position="261"/>
    </location>
</feature>
<name>A0A5B2VI72_9HYPH</name>
<keyword evidence="1" id="KW-0472">Membrane</keyword>
<dbReference type="Proteomes" id="UP000323142">
    <property type="component" value="Unassembled WGS sequence"/>
</dbReference>
<reference evidence="2 3" key="1">
    <citation type="submission" date="2019-09" db="EMBL/GenBank/DDBJ databases">
        <title>Salinarimonas rosea gen. nov., sp. nov., a new member of the a-2 subgroup of the Proteobacteria.</title>
        <authorList>
            <person name="Liu J."/>
        </authorList>
    </citation>
    <scope>NUCLEOTIDE SEQUENCE [LARGE SCALE GENOMIC DNA]</scope>
    <source>
        <strain evidence="2 3">BN140002</strain>
    </source>
</reference>
<sequence length="264" mass="27310">MATASIASPPTASTPSPAAGAWVLGFALGGFVDGILLHQVLQWHHLLSLVPGEALRDIRAQILADGAFHVGMYAIAAVGLWMLWRRRGGFSGTGADRRVAAGAAFGFALWQAADTVLFHWLLGIHRIRVDVPNPLLWDIGWVVMFGVPPLLLGLWLRAHADRGGPGNGRVAAALSAIALLAAPIAALPPGGDAPVLVLFREGIGAPGAFAAVAAIDARVVWADPSGELLAIVPGDRSPYRLIGHGALLVGGSPAVAGCLAWSRI</sequence>
<keyword evidence="3" id="KW-1185">Reference proteome</keyword>
<accession>A0A5B2VI72</accession>
<dbReference type="EMBL" id="VUOA01000016">
    <property type="protein sequence ID" value="KAA2238029.1"/>
    <property type="molecule type" value="Genomic_DNA"/>
</dbReference>
<reference evidence="2 3" key="2">
    <citation type="submission" date="2019-09" db="EMBL/GenBank/DDBJ databases">
        <authorList>
            <person name="Jin C."/>
        </authorList>
    </citation>
    <scope>NUCLEOTIDE SEQUENCE [LARGE SCALE GENOMIC DNA]</scope>
    <source>
        <strain evidence="2 3">BN140002</strain>
    </source>
</reference>
<evidence type="ECO:0000313" key="3">
    <source>
        <dbReference type="Proteomes" id="UP000323142"/>
    </source>
</evidence>
<dbReference type="AlphaFoldDB" id="A0A5B2VI72"/>